<dbReference type="InterPro" id="IPR004360">
    <property type="entry name" value="Glyas_Fos-R_dOase_dom"/>
</dbReference>
<sequence>MPQHLTPCIVMNGNAREAIHFYEKVLEAKVLHVQSYGEMPIPCPDSLKERVSNALLRIEESELMLFDAPNQHSANGVTVNDKEEAPVLDSTYQAVVALNILIRDVEKTRRIFEALQDGGKVIAPLETVPFSPAFGTVTDKFGVTFILVTQQPN</sequence>
<evidence type="ECO:0000259" key="1">
    <source>
        <dbReference type="Pfam" id="PF00903"/>
    </source>
</evidence>
<dbReference type="RefSeq" id="WP_122915851.1">
    <property type="nucleotide sequence ID" value="NZ_RHHQ01000001.1"/>
</dbReference>
<dbReference type="InterPro" id="IPR029068">
    <property type="entry name" value="Glyas_Bleomycin-R_OHBP_Dase"/>
</dbReference>
<dbReference type="PANTHER" id="PTHR33990">
    <property type="entry name" value="PROTEIN YJDN-RELATED"/>
    <property type="match status" value="1"/>
</dbReference>
<keyword evidence="3" id="KW-1185">Reference proteome</keyword>
<feature type="domain" description="Glyoxalase/fosfomycin resistance/dioxygenase" evidence="1">
    <location>
        <begin position="8"/>
        <end position="145"/>
    </location>
</feature>
<dbReference type="CDD" id="cd06588">
    <property type="entry name" value="PhnB_like"/>
    <property type="match status" value="1"/>
</dbReference>
<comment type="caution">
    <text evidence="2">The sequence shown here is derived from an EMBL/GenBank/DDBJ whole genome shotgun (WGS) entry which is preliminary data.</text>
</comment>
<dbReference type="OrthoDB" id="9795306at2"/>
<dbReference type="Gene3D" id="3.10.180.10">
    <property type="entry name" value="2,3-Dihydroxybiphenyl 1,2-Dioxygenase, domain 1"/>
    <property type="match status" value="1"/>
</dbReference>
<dbReference type="EMBL" id="RHHQ01000001">
    <property type="protein sequence ID" value="RNB92842.1"/>
    <property type="molecule type" value="Genomic_DNA"/>
</dbReference>
<evidence type="ECO:0000313" key="2">
    <source>
        <dbReference type="EMBL" id="RNB92842.1"/>
    </source>
</evidence>
<name>A0A3M8DXK0_9BACL</name>
<gene>
    <name evidence="2" type="ORF">EDM56_00125</name>
</gene>
<protein>
    <submittedName>
        <fullName evidence="2">VOC family protein</fullName>
    </submittedName>
</protein>
<proteinExistence type="predicted"/>
<reference evidence="2 3" key="1">
    <citation type="submission" date="2018-10" db="EMBL/GenBank/DDBJ databases">
        <title>Phylogenomics of Brevibacillus.</title>
        <authorList>
            <person name="Dunlap C."/>
        </authorList>
    </citation>
    <scope>NUCLEOTIDE SEQUENCE [LARGE SCALE GENOMIC DNA]</scope>
    <source>
        <strain evidence="2 3">JCM 15716</strain>
    </source>
</reference>
<dbReference type="PANTHER" id="PTHR33990:SF1">
    <property type="entry name" value="PROTEIN YJDN"/>
    <property type="match status" value="1"/>
</dbReference>
<dbReference type="SUPFAM" id="SSF54593">
    <property type="entry name" value="Glyoxalase/Bleomycin resistance protein/Dihydroxybiphenyl dioxygenase"/>
    <property type="match status" value="1"/>
</dbReference>
<organism evidence="2 3">
    <name type="scientific">Brevibacillus fluminis</name>
    <dbReference type="NCBI Taxonomy" id="511487"/>
    <lineage>
        <taxon>Bacteria</taxon>
        <taxon>Bacillati</taxon>
        <taxon>Bacillota</taxon>
        <taxon>Bacilli</taxon>
        <taxon>Bacillales</taxon>
        <taxon>Paenibacillaceae</taxon>
        <taxon>Brevibacillus</taxon>
    </lineage>
</organism>
<dbReference type="Pfam" id="PF00903">
    <property type="entry name" value="Glyoxalase"/>
    <property type="match status" value="1"/>
</dbReference>
<dbReference type="InterPro" id="IPR028973">
    <property type="entry name" value="PhnB-like"/>
</dbReference>
<dbReference type="AlphaFoldDB" id="A0A3M8DXK0"/>
<evidence type="ECO:0000313" key="3">
    <source>
        <dbReference type="Proteomes" id="UP000271031"/>
    </source>
</evidence>
<dbReference type="Proteomes" id="UP000271031">
    <property type="component" value="Unassembled WGS sequence"/>
</dbReference>
<accession>A0A3M8DXK0</accession>